<accession>A0ABM1V7Y4</accession>
<sequence>MTACLHSHNPHVYRSAHLPYSSYCFLIPIALPYSPSSRRNYLFQIQMYITQLFTILHLHVLTELIVSYTLRSSSDKHSTFQTQVFKIINKSFVDTFQSSS</sequence>
<name>A0ABM1V7Y4_SOLPN</name>
<organism evidence="1 2">
    <name type="scientific">Solanum pennellii</name>
    <name type="common">Tomato</name>
    <name type="synonym">Lycopersicon pennellii</name>
    <dbReference type="NCBI Taxonomy" id="28526"/>
    <lineage>
        <taxon>Eukaryota</taxon>
        <taxon>Viridiplantae</taxon>
        <taxon>Streptophyta</taxon>
        <taxon>Embryophyta</taxon>
        <taxon>Tracheophyta</taxon>
        <taxon>Spermatophyta</taxon>
        <taxon>Magnoliopsida</taxon>
        <taxon>eudicotyledons</taxon>
        <taxon>Gunneridae</taxon>
        <taxon>Pentapetalae</taxon>
        <taxon>asterids</taxon>
        <taxon>lamiids</taxon>
        <taxon>Solanales</taxon>
        <taxon>Solanaceae</taxon>
        <taxon>Solanoideae</taxon>
        <taxon>Solaneae</taxon>
        <taxon>Solanum</taxon>
        <taxon>Solanum subgen. Lycopersicon</taxon>
    </lineage>
</organism>
<protein>
    <submittedName>
        <fullName evidence="2">Uncharacterized protein LOC107016149 isoform X2</fullName>
    </submittedName>
</protein>
<keyword evidence="1" id="KW-1185">Reference proteome</keyword>
<proteinExistence type="predicted"/>
<reference evidence="1" key="1">
    <citation type="journal article" date="2014" name="Nat. Genet.">
        <title>The genome of the stress-tolerant wild tomato species Solanum pennellii.</title>
        <authorList>
            <person name="Bolger A."/>
            <person name="Scossa F."/>
            <person name="Bolger M.E."/>
            <person name="Lanz C."/>
            <person name="Maumus F."/>
            <person name="Tohge T."/>
            <person name="Quesneville H."/>
            <person name="Alseekh S."/>
            <person name="Sorensen I."/>
            <person name="Lichtenstein G."/>
            <person name="Fich E.A."/>
            <person name="Conte M."/>
            <person name="Keller H."/>
            <person name="Schneeberger K."/>
            <person name="Schwacke R."/>
            <person name="Ofner I."/>
            <person name="Vrebalov J."/>
            <person name="Xu Y."/>
            <person name="Osorio S."/>
            <person name="Aflitos S.A."/>
            <person name="Schijlen E."/>
            <person name="Jimenez-Gomez J.M."/>
            <person name="Ryngajllo M."/>
            <person name="Kimura S."/>
            <person name="Kumar R."/>
            <person name="Koenig D."/>
            <person name="Headland L.R."/>
            <person name="Maloof J.N."/>
            <person name="Sinha N."/>
            <person name="van Ham R.C."/>
            <person name="Lankhorst R.K."/>
            <person name="Mao L."/>
            <person name="Vogel A."/>
            <person name="Arsova B."/>
            <person name="Panstruga R."/>
            <person name="Fei Z."/>
            <person name="Rose J.K."/>
            <person name="Zamir D."/>
            <person name="Carrari F."/>
            <person name="Giovannoni J.J."/>
            <person name="Weigel D."/>
            <person name="Usadel B."/>
            <person name="Fernie A.R."/>
        </authorList>
    </citation>
    <scope>NUCLEOTIDE SEQUENCE [LARGE SCALE GENOMIC DNA]</scope>
    <source>
        <strain evidence="1">cv. LA0716</strain>
    </source>
</reference>
<dbReference type="GeneID" id="107016149"/>
<reference evidence="2" key="2">
    <citation type="submission" date="2025-08" db="UniProtKB">
        <authorList>
            <consortium name="RefSeq"/>
        </authorList>
    </citation>
    <scope>IDENTIFICATION</scope>
</reference>
<evidence type="ECO:0000313" key="1">
    <source>
        <dbReference type="Proteomes" id="UP000694930"/>
    </source>
</evidence>
<gene>
    <name evidence="2" type="primary">LOC107016149</name>
</gene>
<dbReference type="RefSeq" id="XP_027771852.1">
    <property type="nucleotide sequence ID" value="XM_027916051.1"/>
</dbReference>
<dbReference type="Proteomes" id="UP000694930">
    <property type="component" value="Chromosome 4"/>
</dbReference>
<evidence type="ECO:0000313" key="2">
    <source>
        <dbReference type="RefSeq" id="XP_027771852.1"/>
    </source>
</evidence>